<gene>
    <name evidence="4" type="ORF">AAHA92_26736</name>
</gene>
<dbReference type="InterPro" id="IPR006040">
    <property type="entry name" value="Allergen_Ole_e_I_CS"/>
</dbReference>
<organism evidence="4 5">
    <name type="scientific">Salvia divinorum</name>
    <name type="common">Maria pastora</name>
    <name type="synonym">Diviner's sage</name>
    <dbReference type="NCBI Taxonomy" id="28513"/>
    <lineage>
        <taxon>Eukaryota</taxon>
        <taxon>Viridiplantae</taxon>
        <taxon>Streptophyta</taxon>
        <taxon>Embryophyta</taxon>
        <taxon>Tracheophyta</taxon>
        <taxon>Spermatophyta</taxon>
        <taxon>Magnoliopsida</taxon>
        <taxon>eudicotyledons</taxon>
        <taxon>Gunneridae</taxon>
        <taxon>Pentapetalae</taxon>
        <taxon>asterids</taxon>
        <taxon>lamiids</taxon>
        <taxon>Lamiales</taxon>
        <taxon>Lamiaceae</taxon>
        <taxon>Nepetoideae</taxon>
        <taxon>Mentheae</taxon>
        <taxon>Salviinae</taxon>
        <taxon>Salvia</taxon>
        <taxon>Salvia subgen. Calosphace</taxon>
    </lineage>
</organism>
<evidence type="ECO:0000256" key="1">
    <source>
        <dbReference type="ARBA" id="ARBA00010049"/>
    </source>
</evidence>
<dbReference type="EMBL" id="JBEAFC010000010">
    <property type="protein sequence ID" value="KAL1537938.1"/>
    <property type="molecule type" value="Genomic_DNA"/>
</dbReference>
<comment type="caution">
    <text evidence="4">The sequence shown here is derived from an EMBL/GenBank/DDBJ whole genome shotgun (WGS) entry which is preliminary data.</text>
</comment>
<dbReference type="PROSITE" id="PS00925">
    <property type="entry name" value="OLEEI"/>
    <property type="match status" value="1"/>
</dbReference>
<evidence type="ECO:0000256" key="2">
    <source>
        <dbReference type="ARBA" id="ARBA00023157"/>
    </source>
</evidence>
<protein>
    <submittedName>
        <fullName evidence="4">Anther-specific protein LAT52-like</fullName>
    </submittedName>
</protein>
<dbReference type="Proteomes" id="UP001567538">
    <property type="component" value="Unassembled WGS sequence"/>
</dbReference>
<dbReference type="AlphaFoldDB" id="A0ABD1G482"/>
<sequence>MAKAVCLVSVLCILAFATIARSYELFKVEGDVYCDPCRVQFQTPLSTKLSGAGVKVECRNIETKALTFSVNGTTNEQGHYVVEVVGDHEDDTCEVVAVTSADAACSVPMDDMTVSRIECTTNSGIHTDARYANPLGFMTKHASPQCLSVLKDLLIDQIED</sequence>
<evidence type="ECO:0000313" key="5">
    <source>
        <dbReference type="Proteomes" id="UP001567538"/>
    </source>
</evidence>
<keyword evidence="5" id="KW-1185">Reference proteome</keyword>
<dbReference type="Pfam" id="PF01190">
    <property type="entry name" value="Pollen_Ole_e_1"/>
    <property type="match status" value="1"/>
</dbReference>
<feature type="chain" id="PRO_5044842787" evidence="3">
    <location>
        <begin position="23"/>
        <end position="160"/>
    </location>
</feature>
<feature type="signal peptide" evidence="3">
    <location>
        <begin position="1"/>
        <end position="22"/>
    </location>
</feature>
<keyword evidence="2" id="KW-1015">Disulfide bond</keyword>
<dbReference type="PANTHER" id="PTHR31614:SF2">
    <property type="entry name" value="F28N24.16 PROTEIN"/>
    <property type="match status" value="1"/>
</dbReference>
<comment type="similarity">
    <text evidence="1">Belongs to the Ole e I family.</text>
</comment>
<evidence type="ECO:0000313" key="4">
    <source>
        <dbReference type="EMBL" id="KAL1537938.1"/>
    </source>
</evidence>
<dbReference type="InterPro" id="IPR006041">
    <property type="entry name" value="Pollen_Ole_e1_allergen"/>
</dbReference>
<accession>A0ABD1G482</accession>
<reference evidence="4 5" key="1">
    <citation type="submission" date="2024-06" db="EMBL/GenBank/DDBJ databases">
        <title>A chromosome level genome sequence of Diviner's sage (Salvia divinorum).</title>
        <authorList>
            <person name="Ford S.A."/>
            <person name="Ro D.-K."/>
            <person name="Ness R.W."/>
            <person name="Phillips M.A."/>
        </authorList>
    </citation>
    <scope>NUCLEOTIDE SEQUENCE [LARGE SCALE GENOMIC DNA]</scope>
    <source>
        <strain evidence="4">SAF-2024a</strain>
        <tissue evidence="4">Leaf</tissue>
    </source>
</reference>
<proteinExistence type="inferred from homology"/>
<keyword evidence="3" id="KW-0732">Signal</keyword>
<evidence type="ECO:0000256" key="3">
    <source>
        <dbReference type="SAM" id="SignalP"/>
    </source>
</evidence>
<name>A0ABD1G482_SALDI</name>
<dbReference type="PANTHER" id="PTHR31614">
    <property type="entry name" value="PROTEIN DOWNSTREAM OF FLC-RELATED"/>
    <property type="match status" value="1"/>
</dbReference>